<evidence type="ECO:0000313" key="1">
    <source>
        <dbReference type="EMBL" id="MCI87941.1"/>
    </source>
</evidence>
<protein>
    <submittedName>
        <fullName evidence="1">Uncharacterized protein</fullName>
    </submittedName>
</protein>
<proteinExistence type="predicted"/>
<reference evidence="1 2" key="1">
    <citation type="journal article" date="2018" name="Front. Plant Sci.">
        <title>Red Clover (Trifolium pratense) and Zigzag Clover (T. medium) - A Picture of Genomic Similarities and Differences.</title>
        <authorList>
            <person name="Dluhosova J."/>
            <person name="Istvanek J."/>
            <person name="Nedelnik J."/>
            <person name="Repkova J."/>
        </authorList>
    </citation>
    <scope>NUCLEOTIDE SEQUENCE [LARGE SCALE GENOMIC DNA]</scope>
    <source>
        <strain evidence="2">cv. 10/8</strain>
        <tissue evidence="1">Leaf</tissue>
    </source>
</reference>
<evidence type="ECO:0000313" key="2">
    <source>
        <dbReference type="Proteomes" id="UP000265520"/>
    </source>
</evidence>
<accession>A0A392VLS8</accession>
<dbReference type="AlphaFoldDB" id="A0A392VLS8"/>
<comment type="caution">
    <text evidence="1">The sequence shown here is derived from an EMBL/GenBank/DDBJ whole genome shotgun (WGS) entry which is preliminary data.</text>
</comment>
<sequence length="41" mass="4557">MAPSKDVEMWLGHIHRKLRLARLSGGIGGRRGRAIKARVCC</sequence>
<keyword evidence="2" id="KW-1185">Reference proteome</keyword>
<name>A0A392VLS8_9FABA</name>
<dbReference type="EMBL" id="LXQA011179744">
    <property type="protein sequence ID" value="MCI87941.1"/>
    <property type="molecule type" value="Genomic_DNA"/>
</dbReference>
<organism evidence="1 2">
    <name type="scientific">Trifolium medium</name>
    <dbReference type="NCBI Taxonomy" id="97028"/>
    <lineage>
        <taxon>Eukaryota</taxon>
        <taxon>Viridiplantae</taxon>
        <taxon>Streptophyta</taxon>
        <taxon>Embryophyta</taxon>
        <taxon>Tracheophyta</taxon>
        <taxon>Spermatophyta</taxon>
        <taxon>Magnoliopsida</taxon>
        <taxon>eudicotyledons</taxon>
        <taxon>Gunneridae</taxon>
        <taxon>Pentapetalae</taxon>
        <taxon>rosids</taxon>
        <taxon>fabids</taxon>
        <taxon>Fabales</taxon>
        <taxon>Fabaceae</taxon>
        <taxon>Papilionoideae</taxon>
        <taxon>50 kb inversion clade</taxon>
        <taxon>NPAAA clade</taxon>
        <taxon>Hologalegina</taxon>
        <taxon>IRL clade</taxon>
        <taxon>Trifolieae</taxon>
        <taxon>Trifolium</taxon>
    </lineage>
</organism>
<dbReference type="Proteomes" id="UP000265520">
    <property type="component" value="Unassembled WGS sequence"/>
</dbReference>